<name>F5Y1A0_RAMTT</name>
<gene>
    <name evidence="3" type="ordered locus">Rta_24030</name>
</gene>
<keyword evidence="4" id="KW-1185">Reference proteome</keyword>
<accession>F5Y1A0</accession>
<proteinExistence type="inferred from homology"/>
<evidence type="ECO:0000256" key="2">
    <source>
        <dbReference type="RuleBase" id="RU362080"/>
    </source>
</evidence>
<evidence type="ECO:0000313" key="3">
    <source>
        <dbReference type="EMBL" id="AEG93501.1"/>
    </source>
</evidence>
<reference evidence="3 4" key="2">
    <citation type="journal article" date="2011" name="PLoS ONE">
        <title>The Cyst-Dividing Bacterium Ramlibacter tataouinensis TTB310 Genome Reveals a Well-Stocked Toolbox for Adaptation to a Desert Environment.</title>
        <authorList>
            <person name="De Luca G."/>
            <person name="Barakat M."/>
            <person name="Ortet P."/>
            <person name="Fochesato S."/>
            <person name="Jourlin-Castelli C."/>
            <person name="Ansaldi M."/>
            <person name="Py B."/>
            <person name="Fichant G."/>
            <person name="Coutinho P.M."/>
            <person name="Voulhoux R."/>
            <person name="Bastien O."/>
            <person name="Marechal E."/>
            <person name="Henrissat B."/>
            <person name="Quentin Y."/>
            <person name="Noirot P."/>
            <person name="Filloux A."/>
            <person name="Mejean V."/>
            <person name="Dubow M.S."/>
            <person name="Barras F."/>
            <person name="Barbe V."/>
            <person name="Weissenbach J."/>
            <person name="Mihalcescu I."/>
            <person name="Vermeglio A."/>
            <person name="Achouak W."/>
            <person name="Heulin T."/>
        </authorList>
    </citation>
    <scope>NUCLEOTIDE SEQUENCE [LARGE SCALE GENOMIC DNA]</scope>
    <source>
        <strain evidence="4">ATCC BAA-407 / DSM 14655 / LMG 21543 / TTB310</strain>
    </source>
</reference>
<dbReference type="eggNOG" id="COG4118">
    <property type="taxonomic scope" value="Bacteria"/>
</dbReference>
<dbReference type="OrthoDB" id="361281at2"/>
<evidence type="ECO:0000256" key="1">
    <source>
        <dbReference type="ARBA" id="ARBA00009981"/>
    </source>
</evidence>
<dbReference type="NCBIfam" id="TIGR01552">
    <property type="entry name" value="phd_fam"/>
    <property type="match status" value="1"/>
</dbReference>
<evidence type="ECO:0000313" key="4">
    <source>
        <dbReference type="Proteomes" id="UP000008385"/>
    </source>
</evidence>
<dbReference type="EMBL" id="CP000245">
    <property type="protein sequence ID" value="AEG93501.1"/>
    <property type="molecule type" value="Genomic_DNA"/>
</dbReference>
<dbReference type="SUPFAM" id="SSF143120">
    <property type="entry name" value="YefM-like"/>
    <property type="match status" value="1"/>
</dbReference>
<dbReference type="KEGG" id="rta:Rta_24030"/>
<sequence>MAATWQVHDAKNRLSELMDRAVKEGPQVITRHGRPVVKVVAVDAHEATQPAGDDGFFEFLMSAPKIDELELPVRRGRKAPPELG</sequence>
<dbReference type="Gene3D" id="3.40.1620.10">
    <property type="entry name" value="YefM-like domain"/>
    <property type="match status" value="1"/>
</dbReference>
<comment type="similarity">
    <text evidence="1 2">Belongs to the phD/YefM antitoxin family.</text>
</comment>
<dbReference type="STRING" id="365046.Rta_24030"/>
<dbReference type="Pfam" id="PF02604">
    <property type="entry name" value="PhdYeFM_antitox"/>
    <property type="match status" value="1"/>
</dbReference>
<comment type="function">
    <text evidence="2">Antitoxin component of a type II toxin-antitoxin (TA) system.</text>
</comment>
<protein>
    <recommendedName>
        <fullName evidence="2">Antitoxin</fullName>
    </recommendedName>
</protein>
<reference evidence="4" key="1">
    <citation type="submission" date="2006-01" db="EMBL/GenBank/DDBJ databases">
        <title>Genome of the cyst-dividing bacterium Ramlibacter tataouinensis.</title>
        <authorList>
            <person name="Barakat M."/>
            <person name="Ortet P."/>
            <person name="De Luca G."/>
            <person name="Jourlin-Castelli C."/>
            <person name="Ansaldi M."/>
            <person name="Py B."/>
            <person name="Fichant G."/>
            <person name="Coutinho P."/>
            <person name="Voulhoux R."/>
            <person name="Bastien O."/>
            <person name="Roy S."/>
            <person name="Marechal E."/>
            <person name="Henrissat B."/>
            <person name="Quentin Y."/>
            <person name="Noirot P."/>
            <person name="Filloux A."/>
            <person name="Mejean V."/>
            <person name="DuBow M."/>
            <person name="Barras F."/>
            <person name="Heulin T."/>
        </authorList>
    </citation>
    <scope>NUCLEOTIDE SEQUENCE [LARGE SCALE GENOMIC DNA]</scope>
    <source>
        <strain evidence="4">ATCC BAA-407 / DSM 14655 / LMG 21543 / TTB310</strain>
    </source>
</reference>
<dbReference type="InterPro" id="IPR006442">
    <property type="entry name" value="Antitoxin_Phd/YefM"/>
</dbReference>
<dbReference type="RefSeq" id="WP_013901733.1">
    <property type="nucleotide sequence ID" value="NC_015677.1"/>
</dbReference>
<dbReference type="InterPro" id="IPR036165">
    <property type="entry name" value="YefM-like_sf"/>
</dbReference>
<organism evidence="3 4">
    <name type="scientific">Ramlibacter tataouinensis (strain ATCC BAA-407 / DSM 14655 / LMG 21543 / TTB310)</name>
    <dbReference type="NCBI Taxonomy" id="365046"/>
    <lineage>
        <taxon>Bacteria</taxon>
        <taxon>Pseudomonadati</taxon>
        <taxon>Pseudomonadota</taxon>
        <taxon>Betaproteobacteria</taxon>
        <taxon>Burkholderiales</taxon>
        <taxon>Comamonadaceae</taxon>
        <taxon>Ramlibacter</taxon>
    </lineage>
</organism>
<dbReference type="Proteomes" id="UP000008385">
    <property type="component" value="Chromosome"/>
</dbReference>
<dbReference type="AlphaFoldDB" id="F5Y1A0"/>
<dbReference type="HOGENOM" id="CLU_163140_1_1_4"/>